<reference evidence="1" key="1">
    <citation type="journal article" date="2014" name="Int. J. Syst. Evol. Microbiol.">
        <title>Complete genome sequence of Corynebacterium casei LMG S-19264T (=DSM 44701T), isolated from a smear-ripened cheese.</title>
        <authorList>
            <consortium name="US DOE Joint Genome Institute (JGI-PGF)"/>
            <person name="Walter F."/>
            <person name="Albersmeier A."/>
            <person name="Kalinowski J."/>
            <person name="Ruckert C."/>
        </authorList>
    </citation>
    <scope>NUCLEOTIDE SEQUENCE</scope>
    <source>
        <strain evidence="1">CGMCC 1.12160</strain>
    </source>
</reference>
<evidence type="ECO:0008006" key="3">
    <source>
        <dbReference type="Google" id="ProtNLM"/>
    </source>
</evidence>
<accession>A0A917F461</accession>
<proteinExistence type="predicted"/>
<protein>
    <recommendedName>
        <fullName evidence="3">UDP-N-acetylmuramyl pentapeptide phosphotransferase/UDP-N-acetylglucosamine-1-phosphate transferase</fullName>
    </recommendedName>
</protein>
<evidence type="ECO:0000313" key="1">
    <source>
        <dbReference type="EMBL" id="GGF48629.1"/>
    </source>
</evidence>
<dbReference type="EMBL" id="BMEM01000001">
    <property type="protein sequence ID" value="GGF48629.1"/>
    <property type="molecule type" value="Genomic_DNA"/>
</dbReference>
<sequence>MGRTVTTALAAAALARGVTSLDRTGRLPWGGERWVRTNHQGESVTLTEGLALAAGTTVPLLVLDPPAALAVAGAAVAGAVDDLAGGASAKGLRGHLAALRQGRVTTGVLKIAVLGATGLVACAWSDRRGAGTRHPHGGTRSTRSTLGPTLTGAALVAGSANLANLFDLRPGRALKVALASGIPALLAGRPAAATVAGAGLAVLPGDLRGVSMLGDTGANPLGAAVGLAAAQSLGPRGRILALTVVAGLVLVSEKVSFSRVIDETPALRALDRWGRRT</sequence>
<organism evidence="1 2">
    <name type="scientific">Ornithinimicrobium tianjinense</name>
    <dbReference type="NCBI Taxonomy" id="1195761"/>
    <lineage>
        <taxon>Bacteria</taxon>
        <taxon>Bacillati</taxon>
        <taxon>Actinomycetota</taxon>
        <taxon>Actinomycetes</taxon>
        <taxon>Micrococcales</taxon>
        <taxon>Ornithinimicrobiaceae</taxon>
        <taxon>Ornithinimicrobium</taxon>
    </lineage>
</organism>
<comment type="caution">
    <text evidence="1">The sequence shown here is derived from an EMBL/GenBank/DDBJ whole genome shotgun (WGS) entry which is preliminary data.</text>
</comment>
<dbReference type="AlphaFoldDB" id="A0A917F461"/>
<name>A0A917F461_9MICO</name>
<gene>
    <name evidence="1" type="ORF">GCM10011366_15610</name>
</gene>
<keyword evidence="2" id="KW-1185">Reference proteome</keyword>
<dbReference type="Proteomes" id="UP000605670">
    <property type="component" value="Unassembled WGS sequence"/>
</dbReference>
<evidence type="ECO:0000313" key="2">
    <source>
        <dbReference type="Proteomes" id="UP000605670"/>
    </source>
</evidence>
<reference evidence="1" key="2">
    <citation type="submission" date="2020-09" db="EMBL/GenBank/DDBJ databases">
        <authorList>
            <person name="Sun Q."/>
            <person name="Zhou Y."/>
        </authorList>
    </citation>
    <scope>NUCLEOTIDE SEQUENCE</scope>
    <source>
        <strain evidence="1">CGMCC 1.12160</strain>
    </source>
</reference>